<name>A0A8C0BZX1_9AVES</name>
<keyword evidence="8 14" id="KW-0862">Zinc</keyword>
<dbReference type="GO" id="GO:0006914">
    <property type="term" value="P:autophagy"/>
    <property type="evidence" value="ECO:0007669"/>
    <property type="project" value="UniProtKB-KW"/>
</dbReference>
<evidence type="ECO:0000256" key="15">
    <source>
        <dbReference type="SAM" id="Coils"/>
    </source>
</evidence>
<evidence type="ECO:0000259" key="17">
    <source>
        <dbReference type="PROSITE" id="PS51801"/>
    </source>
</evidence>
<keyword evidence="9" id="KW-0072">Autophagy</keyword>
<comment type="function">
    <text evidence="14">May act by regulating membrane trafficking and cellular morphogenesis.</text>
</comment>
<reference evidence="18" key="1">
    <citation type="submission" date="2025-08" db="UniProtKB">
        <authorList>
            <consortium name="Ensembl"/>
        </authorList>
    </citation>
    <scope>IDENTIFICATION</scope>
</reference>
<dbReference type="FunFam" id="1.20.5.390:FF:000004">
    <property type="entry name" value="Optineurin"/>
    <property type="match status" value="1"/>
</dbReference>
<sequence length="519" mass="59858">MESFLFANLVVDASEMSSKLKSRPAENGEHPRSKMENGTDSMAAPALSTYTPEEMVQQMKELITENNDLKEAMKLHNQAMKDRYEELSIWREKQKEEREFYELKFKEAKECLLAKCIENEQLQQQLQTLKEREGAEMEGEINRTAKEREENSGEMTGNAAVYIRSKAADESKNLESEELAVSHLLCCLRNETQKREELEKELQDHKERLSKLEKEASNCLDSGTQTEQEEEESSEAVGSEVETLNLQVCALFKELQEAHEKLKEAELIQKKLQEKCQGLERKSSAAASELEEKQQLIYTIKKLELQVESMQAEVKLEQAKTHEEKARYSSLQDAYSKLVPELTEAMKRIDEMKLKELDRVDKVVVEQLNAKVELAEQALAAKQLQIDEMKQMIAKQEEDLETMAVLRAQMEVYCSDFHAERAAREKIHEEKEQLAVQLAYLLKEQQNLEDLGRNSLAEMQNRHGARAPDREHSPRLVQRGTGSQDWPEQRNISMYSCPKCEEILPDLDTLQIHVMDCIN</sequence>
<evidence type="ECO:0000256" key="8">
    <source>
        <dbReference type="ARBA" id="ARBA00022833"/>
    </source>
</evidence>
<keyword evidence="7 13" id="KW-0863">Zinc-finger</keyword>
<dbReference type="InterPro" id="IPR021063">
    <property type="entry name" value="NEMO_N"/>
</dbReference>
<dbReference type="CDD" id="cd09803">
    <property type="entry name" value="UBAN"/>
    <property type="match status" value="1"/>
</dbReference>
<dbReference type="AlphaFoldDB" id="A0A8C0BZX1"/>
<comment type="subcellular location">
    <subcellularLocation>
        <location evidence="14">Cytoplasm</location>
        <location evidence="14">Perinuclear region</location>
    </subcellularLocation>
    <subcellularLocation>
        <location evidence="14">Golgi apparatus</location>
    </subcellularLocation>
    <subcellularLocation>
        <location evidence="2 14">Golgi apparatus</location>
        <location evidence="2 14">trans-Golgi network</location>
    </subcellularLocation>
    <subcellularLocation>
        <location evidence="1 14">Cytoplasmic vesicle</location>
        <location evidence="1 14">Autophagosome</location>
    </subcellularLocation>
    <subcellularLocation>
        <location evidence="14">Cytoplasmic vesicle</location>
    </subcellularLocation>
    <subcellularLocation>
        <location evidence="14">Recycling endosome</location>
    </subcellularLocation>
</comment>
<dbReference type="GO" id="GO:0034067">
    <property type="term" value="P:protein localization to Golgi apparatus"/>
    <property type="evidence" value="ECO:0007669"/>
    <property type="project" value="TreeGrafter"/>
</dbReference>
<evidence type="ECO:0000256" key="1">
    <source>
        <dbReference type="ARBA" id="ARBA00004419"/>
    </source>
</evidence>
<dbReference type="InterPro" id="IPR032419">
    <property type="entry name" value="CC2-LZ_dom"/>
</dbReference>
<dbReference type="Pfam" id="PF11577">
    <property type="entry name" value="NEMO"/>
    <property type="match status" value="1"/>
</dbReference>
<dbReference type="PANTHER" id="PTHR31553">
    <property type="entry name" value="NF-KAPPA-B ESSENTIAL MODULATOR"/>
    <property type="match status" value="1"/>
</dbReference>
<keyword evidence="12 14" id="KW-0968">Cytoplasmic vesicle</keyword>
<feature type="region of interest" description="Disordered" evidence="16">
    <location>
        <begin position="460"/>
        <end position="488"/>
    </location>
</feature>
<dbReference type="PROSITE" id="PS51801">
    <property type="entry name" value="ZF_CCHC_NOA"/>
    <property type="match status" value="1"/>
</dbReference>
<dbReference type="GO" id="GO:0048471">
    <property type="term" value="C:perinuclear region of cytoplasm"/>
    <property type="evidence" value="ECO:0007669"/>
    <property type="project" value="UniProtKB-SubCell"/>
</dbReference>
<evidence type="ECO:0000256" key="9">
    <source>
        <dbReference type="ARBA" id="ARBA00023006"/>
    </source>
</evidence>
<dbReference type="GO" id="GO:0090161">
    <property type="term" value="P:Golgi ribbon formation"/>
    <property type="evidence" value="ECO:0007669"/>
    <property type="project" value="TreeGrafter"/>
</dbReference>
<keyword evidence="5 14" id="KW-0479">Metal-binding</keyword>
<dbReference type="GO" id="GO:0005794">
    <property type="term" value="C:Golgi apparatus"/>
    <property type="evidence" value="ECO:0007669"/>
    <property type="project" value="UniProtKB-SubCell"/>
</dbReference>
<keyword evidence="19" id="KW-1185">Reference proteome</keyword>
<evidence type="ECO:0000256" key="7">
    <source>
        <dbReference type="ARBA" id="ARBA00022771"/>
    </source>
</evidence>
<evidence type="ECO:0000256" key="6">
    <source>
        <dbReference type="ARBA" id="ARBA00022753"/>
    </source>
</evidence>
<evidence type="ECO:0000313" key="19">
    <source>
        <dbReference type="Proteomes" id="UP000694555"/>
    </source>
</evidence>
<dbReference type="GO" id="GO:0055037">
    <property type="term" value="C:recycling endosome"/>
    <property type="evidence" value="ECO:0007669"/>
    <property type="project" value="UniProtKB-SubCell"/>
</dbReference>
<evidence type="ECO:0000256" key="11">
    <source>
        <dbReference type="ARBA" id="ARBA00023054"/>
    </source>
</evidence>
<evidence type="ECO:0000256" key="5">
    <source>
        <dbReference type="ARBA" id="ARBA00022723"/>
    </source>
</evidence>
<evidence type="ECO:0000256" key="13">
    <source>
        <dbReference type="PROSITE-ProRule" id="PRU01142"/>
    </source>
</evidence>
<dbReference type="Pfam" id="PF18414">
    <property type="entry name" value="zf_C2H2_10"/>
    <property type="match status" value="1"/>
</dbReference>
<evidence type="ECO:0000256" key="4">
    <source>
        <dbReference type="ARBA" id="ARBA00022490"/>
    </source>
</evidence>
<dbReference type="GO" id="GO:0070530">
    <property type="term" value="F:K63-linked polyubiquitin modification-dependent protein binding"/>
    <property type="evidence" value="ECO:0007669"/>
    <property type="project" value="InterPro"/>
</dbReference>
<evidence type="ECO:0000256" key="3">
    <source>
        <dbReference type="ARBA" id="ARBA00018548"/>
    </source>
</evidence>
<feature type="coiled-coil region" evidence="15">
    <location>
        <begin position="365"/>
        <end position="406"/>
    </location>
</feature>
<dbReference type="Gene3D" id="1.20.5.990">
    <property type="entry name" value="Nemo cc2-lz domain - 1d5 darpin complex"/>
    <property type="match status" value="1"/>
</dbReference>
<reference evidence="18" key="2">
    <citation type="submission" date="2025-09" db="UniProtKB">
        <authorList>
            <consortium name="Ensembl"/>
        </authorList>
    </citation>
    <scope>IDENTIFICATION</scope>
</reference>
<dbReference type="FunFam" id="1.20.5.990:FF:000002">
    <property type="entry name" value="Optineurin"/>
    <property type="match status" value="1"/>
</dbReference>
<keyword evidence="10 14" id="KW-0333">Golgi apparatus</keyword>
<dbReference type="GO" id="GO:0005634">
    <property type="term" value="C:nucleus"/>
    <property type="evidence" value="ECO:0007669"/>
    <property type="project" value="TreeGrafter"/>
</dbReference>
<feature type="coiled-coil region" evidence="15">
    <location>
        <begin position="59"/>
        <end position="132"/>
    </location>
</feature>
<evidence type="ECO:0000256" key="16">
    <source>
        <dbReference type="SAM" id="MobiDB-lite"/>
    </source>
</evidence>
<feature type="region of interest" description="Disordered" evidence="16">
    <location>
        <begin position="213"/>
        <end position="239"/>
    </location>
</feature>
<dbReference type="GO" id="GO:0043122">
    <property type="term" value="P:regulation of canonical NF-kappaB signal transduction"/>
    <property type="evidence" value="ECO:0007669"/>
    <property type="project" value="TreeGrafter"/>
</dbReference>
<protein>
    <recommendedName>
        <fullName evidence="3 14">Optineurin</fullName>
    </recommendedName>
</protein>
<feature type="compositionally biased region" description="Basic and acidic residues" evidence="16">
    <location>
        <begin position="23"/>
        <end position="37"/>
    </location>
</feature>
<evidence type="ECO:0000256" key="2">
    <source>
        <dbReference type="ARBA" id="ARBA00004601"/>
    </source>
</evidence>
<dbReference type="PANTHER" id="PTHR31553:SF2">
    <property type="entry name" value="OPTINEURIN"/>
    <property type="match status" value="1"/>
</dbReference>
<dbReference type="Pfam" id="PF16516">
    <property type="entry name" value="CC2-LZ"/>
    <property type="match status" value="1"/>
</dbReference>
<evidence type="ECO:0000256" key="10">
    <source>
        <dbReference type="ARBA" id="ARBA00023034"/>
    </source>
</evidence>
<feature type="region of interest" description="Disordered" evidence="16">
    <location>
        <begin position="16"/>
        <end position="45"/>
    </location>
</feature>
<evidence type="ECO:0000256" key="14">
    <source>
        <dbReference type="RuleBase" id="RU367122"/>
    </source>
</evidence>
<keyword evidence="6 14" id="KW-0967">Endosome</keyword>
<evidence type="ECO:0000256" key="12">
    <source>
        <dbReference type="ARBA" id="ARBA00023329"/>
    </source>
</evidence>
<dbReference type="GO" id="GO:0005776">
    <property type="term" value="C:autophagosome"/>
    <property type="evidence" value="ECO:0007669"/>
    <property type="project" value="UniProtKB-SubCell"/>
</dbReference>
<accession>A0A8C0BZX1</accession>
<feature type="domain" description="CCHC NOA-type" evidence="17">
    <location>
        <begin position="489"/>
        <end position="519"/>
    </location>
</feature>
<proteinExistence type="predicted"/>
<dbReference type="Ensembl" id="ENSBJAT00000024613.1">
    <property type="protein sequence ID" value="ENSBJAP00000023954.1"/>
    <property type="gene ID" value="ENSBJAG00000015414.1"/>
</dbReference>
<dbReference type="GO" id="GO:0008270">
    <property type="term" value="F:zinc ion binding"/>
    <property type="evidence" value="ECO:0007669"/>
    <property type="project" value="UniProtKB-KW"/>
</dbReference>
<keyword evidence="11 15" id="KW-0175">Coiled coil</keyword>
<evidence type="ECO:0000313" key="18">
    <source>
        <dbReference type="Ensembl" id="ENSBJAP00000023954.1"/>
    </source>
</evidence>
<dbReference type="InterPro" id="IPR051301">
    <property type="entry name" value="Optineurin/NFkB_EssMod"/>
</dbReference>
<dbReference type="InterPro" id="IPR034735">
    <property type="entry name" value="NEMO_ZF"/>
</dbReference>
<feature type="coiled-coil region" evidence="15">
    <location>
        <begin position="255"/>
        <end position="320"/>
    </location>
</feature>
<dbReference type="Gene3D" id="1.20.5.390">
    <property type="entry name" value="L1 transposable element, trimerization domain"/>
    <property type="match status" value="2"/>
</dbReference>
<organism evidence="18 19">
    <name type="scientific">Buteo japonicus</name>
    <dbReference type="NCBI Taxonomy" id="224669"/>
    <lineage>
        <taxon>Eukaryota</taxon>
        <taxon>Metazoa</taxon>
        <taxon>Chordata</taxon>
        <taxon>Craniata</taxon>
        <taxon>Vertebrata</taxon>
        <taxon>Euteleostomi</taxon>
        <taxon>Archelosauria</taxon>
        <taxon>Archosauria</taxon>
        <taxon>Dinosauria</taxon>
        <taxon>Saurischia</taxon>
        <taxon>Theropoda</taxon>
        <taxon>Coelurosauria</taxon>
        <taxon>Aves</taxon>
        <taxon>Neognathae</taxon>
        <taxon>Neoaves</taxon>
        <taxon>Telluraves</taxon>
        <taxon>Accipitrimorphae</taxon>
        <taxon>Accipitriformes</taxon>
        <taxon>Accipitridae</taxon>
        <taxon>Accipitrinae</taxon>
        <taxon>Buteo</taxon>
    </lineage>
</organism>
<keyword evidence="4 14" id="KW-0963">Cytoplasm</keyword>
<dbReference type="Proteomes" id="UP000694555">
    <property type="component" value="Unplaced"/>
</dbReference>